<dbReference type="EMBL" id="JAPDNT010000002">
    <property type="protein sequence ID" value="MCW3474072.1"/>
    <property type="molecule type" value="Genomic_DNA"/>
</dbReference>
<comment type="caution">
    <text evidence="2">The sequence shown here is derived from an EMBL/GenBank/DDBJ whole genome shotgun (WGS) entry which is preliminary data.</text>
</comment>
<protein>
    <submittedName>
        <fullName evidence="2">GNAT family N-acetyltransferase</fullName>
    </submittedName>
</protein>
<dbReference type="InterPro" id="IPR051531">
    <property type="entry name" value="N-acetyltransferase"/>
</dbReference>
<dbReference type="PANTHER" id="PTHR43792:SF1">
    <property type="entry name" value="N-ACETYLTRANSFERASE DOMAIN-CONTAINING PROTEIN"/>
    <property type="match status" value="1"/>
</dbReference>
<sequence length="175" mass="19649">MALQTDRLLLRTPRPSDAPAVFAFLGDAEAMRFTHRLADLRACRRFLAAHERQRAKIGCAPWVILRKTDQSVIGFGGLYVDPFDPGWGVEVGYFFAPAAWGQGYASELTRFCLGMARHQLGLTAVSAFAHPENTASRRVLEKAGFVQERFVPAMNRHLYTCRLQARPRRKDVSLA</sequence>
<evidence type="ECO:0000313" key="2">
    <source>
        <dbReference type="EMBL" id="MCW3474072.1"/>
    </source>
</evidence>
<dbReference type="AlphaFoldDB" id="A0AA41YRA6"/>
<evidence type="ECO:0000259" key="1">
    <source>
        <dbReference type="PROSITE" id="PS51186"/>
    </source>
</evidence>
<dbReference type="GO" id="GO:0016747">
    <property type="term" value="F:acyltransferase activity, transferring groups other than amino-acyl groups"/>
    <property type="evidence" value="ECO:0007669"/>
    <property type="project" value="InterPro"/>
</dbReference>
<dbReference type="InterPro" id="IPR000182">
    <property type="entry name" value="GNAT_dom"/>
</dbReference>
<dbReference type="PROSITE" id="PS51186">
    <property type="entry name" value="GNAT"/>
    <property type="match status" value="1"/>
</dbReference>
<feature type="domain" description="N-acetyltransferase" evidence="1">
    <location>
        <begin position="8"/>
        <end position="164"/>
    </location>
</feature>
<reference evidence="2" key="2">
    <citation type="submission" date="2022-10" db="EMBL/GenBank/DDBJ databases">
        <authorList>
            <person name="Trinh H.N."/>
        </authorList>
    </citation>
    <scope>NUCLEOTIDE SEQUENCE</scope>
    <source>
        <strain evidence="2">RN2-1</strain>
    </source>
</reference>
<dbReference type="RefSeq" id="WP_264712692.1">
    <property type="nucleotide sequence ID" value="NZ_JAPDNT010000002.1"/>
</dbReference>
<dbReference type="InterPro" id="IPR016181">
    <property type="entry name" value="Acyl_CoA_acyltransferase"/>
</dbReference>
<name>A0AA41YRA6_9PROT</name>
<proteinExistence type="predicted"/>
<evidence type="ECO:0000313" key="3">
    <source>
        <dbReference type="Proteomes" id="UP001165679"/>
    </source>
</evidence>
<organism evidence="2 3">
    <name type="scientific">Limobrevibacterium gyesilva</name>
    <dbReference type="NCBI Taxonomy" id="2991712"/>
    <lineage>
        <taxon>Bacteria</taxon>
        <taxon>Pseudomonadati</taxon>
        <taxon>Pseudomonadota</taxon>
        <taxon>Alphaproteobacteria</taxon>
        <taxon>Acetobacterales</taxon>
        <taxon>Acetobacteraceae</taxon>
        <taxon>Limobrevibacterium</taxon>
    </lineage>
</organism>
<gene>
    <name evidence="2" type="ORF">OL599_05725</name>
</gene>
<dbReference type="Proteomes" id="UP001165679">
    <property type="component" value="Unassembled WGS sequence"/>
</dbReference>
<reference evidence="2" key="1">
    <citation type="submission" date="2022-09" db="EMBL/GenBank/DDBJ databases">
        <title>Rhodovastum sp. nov. RN2-1 isolated from soil in Seongnam, South Korea.</title>
        <authorList>
            <person name="Le N.T."/>
        </authorList>
    </citation>
    <scope>NUCLEOTIDE SEQUENCE</scope>
    <source>
        <strain evidence="2">RN2-1</strain>
    </source>
</reference>
<dbReference type="SUPFAM" id="SSF55729">
    <property type="entry name" value="Acyl-CoA N-acyltransferases (Nat)"/>
    <property type="match status" value="1"/>
</dbReference>
<accession>A0AA41YRA6</accession>
<dbReference type="Gene3D" id="3.40.630.30">
    <property type="match status" value="1"/>
</dbReference>
<dbReference type="Pfam" id="PF13302">
    <property type="entry name" value="Acetyltransf_3"/>
    <property type="match status" value="1"/>
</dbReference>
<keyword evidence="3" id="KW-1185">Reference proteome</keyword>
<dbReference type="PANTHER" id="PTHR43792">
    <property type="entry name" value="GNAT FAMILY, PUTATIVE (AFU_ORTHOLOGUE AFUA_3G00765)-RELATED-RELATED"/>
    <property type="match status" value="1"/>
</dbReference>